<gene>
    <name evidence="2" type="ORF">KUV31_04865</name>
</gene>
<keyword evidence="1" id="KW-1133">Transmembrane helix</keyword>
<feature type="transmembrane region" description="Helical" evidence="1">
    <location>
        <begin position="257"/>
        <end position="285"/>
    </location>
</feature>
<dbReference type="AlphaFoldDB" id="A0A9Q3S014"/>
<evidence type="ECO:0000313" key="3">
    <source>
        <dbReference type="Proteomes" id="UP000824927"/>
    </source>
</evidence>
<feature type="transmembrane region" description="Helical" evidence="1">
    <location>
        <begin position="369"/>
        <end position="397"/>
    </location>
</feature>
<accession>A0A9Q3S014</accession>
<keyword evidence="1" id="KW-0812">Transmembrane</keyword>
<name>A0A9Q3S014_9SPHN</name>
<organism evidence="2 3">
    <name type="scientific">Qipengyuania aquimaris</name>
    <dbReference type="NCBI Taxonomy" id="255984"/>
    <lineage>
        <taxon>Bacteria</taxon>
        <taxon>Pseudomonadati</taxon>
        <taxon>Pseudomonadota</taxon>
        <taxon>Alphaproteobacteria</taxon>
        <taxon>Sphingomonadales</taxon>
        <taxon>Erythrobacteraceae</taxon>
        <taxon>Qipengyuania</taxon>
    </lineage>
</organism>
<comment type="caution">
    <text evidence="2">The sequence shown here is derived from an EMBL/GenBank/DDBJ whole genome shotgun (WGS) entry which is preliminary data.</text>
</comment>
<protein>
    <submittedName>
        <fullName evidence="2">Uncharacterized protein</fullName>
    </submittedName>
</protein>
<keyword evidence="1" id="KW-0472">Membrane</keyword>
<dbReference type="RefSeq" id="WP_222404719.1">
    <property type="nucleotide sequence ID" value="NZ_JAHVKP010000001.1"/>
</dbReference>
<dbReference type="Proteomes" id="UP000824927">
    <property type="component" value="Unassembled WGS sequence"/>
</dbReference>
<proteinExistence type="predicted"/>
<sequence>MTVVGPEGVFRLRIALLSTLERNPEGGLVRPAFRTYAGAMVVERQLDLALKMGCTQIACFVDSVEREVIELQRRAQDAGIKFVHVREPARLFSLVGEEDELLVMASGVLPDFDAAEASLKRQGVLALPADIAVPLGYERIDLEFAWSGVMLIPGKLIKTLGNLPDDVDAPSALMRLALQTGTRVVPLDRALIEDQEWHIDPDPSALAAREKKWIDAQREPVSFAAPGLAVAEYAGARLARDVVGRGAERSATIAAGLFALMAVGFGGYFAPALGLAFASASALFARMGRVVERVAQLGKPEAKPSLLHRVLDWGLDPVIVFLLYLGSPEEYGPLRGFVPITLIGLLRLSEKFGSEKWYSTFGDRILLCLLLAGAAFGGISLEVSAALALIVLVSRFFAPFRDK</sequence>
<dbReference type="EMBL" id="JAHVKP010000001">
    <property type="protein sequence ID" value="MBY6217669.1"/>
    <property type="molecule type" value="Genomic_DNA"/>
</dbReference>
<reference evidence="2" key="1">
    <citation type="submission" date="2021-06" db="EMBL/GenBank/DDBJ databases">
        <title>50 bacteria genomes isolated from Dapeng, Shenzhen, China.</title>
        <authorList>
            <person name="Zheng W."/>
            <person name="Yu S."/>
            <person name="Huang Y."/>
        </authorList>
    </citation>
    <scope>NUCLEOTIDE SEQUENCE</scope>
    <source>
        <strain evidence="2">DP4N28-2</strain>
    </source>
</reference>
<evidence type="ECO:0000313" key="2">
    <source>
        <dbReference type="EMBL" id="MBY6217669.1"/>
    </source>
</evidence>
<evidence type="ECO:0000256" key="1">
    <source>
        <dbReference type="SAM" id="Phobius"/>
    </source>
</evidence>